<reference evidence="2" key="1">
    <citation type="journal article" date="2023" name="G3 (Bethesda)">
        <title>Whole genome assemblies of Zophobas morio and Tenebrio molitor.</title>
        <authorList>
            <person name="Kaur S."/>
            <person name="Stinson S.A."/>
            <person name="diCenzo G.C."/>
        </authorList>
    </citation>
    <scope>NUCLEOTIDE SEQUENCE</scope>
    <source>
        <strain evidence="2">QUZm001</strain>
    </source>
</reference>
<sequence length="128" mass="14197">MLYSLLQWLLSGFGRLEVMTTAEESGRQISPPARHQAINLAGQLCSLNHVTTSVAFDANQGLSKQDYHENCDVDQSLLFFFKALTRLTEENLEKIVIVTTNAQDCSRKCCHDCNSAGSRSLPDGNECE</sequence>
<accession>A0AA38MHE6</accession>
<keyword evidence="1" id="KW-0732">Signal</keyword>
<keyword evidence="3" id="KW-1185">Reference proteome</keyword>
<proteinExistence type="predicted"/>
<dbReference type="Proteomes" id="UP001168821">
    <property type="component" value="Unassembled WGS sequence"/>
</dbReference>
<dbReference type="AlphaFoldDB" id="A0AA38MHE6"/>
<evidence type="ECO:0000313" key="2">
    <source>
        <dbReference type="EMBL" id="KAJ3656168.1"/>
    </source>
</evidence>
<name>A0AA38MHE6_9CUCU</name>
<protein>
    <submittedName>
        <fullName evidence="2">Uncharacterized protein</fullName>
    </submittedName>
</protein>
<comment type="caution">
    <text evidence="2">The sequence shown here is derived from an EMBL/GenBank/DDBJ whole genome shotgun (WGS) entry which is preliminary data.</text>
</comment>
<evidence type="ECO:0000256" key="1">
    <source>
        <dbReference type="SAM" id="SignalP"/>
    </source>
</evidence>
<organism evidence="2 3">
    <name type="scientific">Zophobas morio</name>
    <dbReference type="NCBI Taxonomy" id="2755281"/>
    <lineage>
        <taxon>Eukaryota</taxon>
        <taxon>Metazoa</taxon>
        <taxon>Ecdysozoa</taxon>
        <taxon>Arthropoda</taxon>
        <taxon>Hexapoda</taxon>
        <taxon>Insecta</taxon>
        <taxon>Pterygota</taxon>
        <taxon>Neoptera</taxon>
        <taxon>Endopterygota</taxon>
        <taxon>Coleoptera</taxon>
        <taxon>Polyphaga</taxon>
        <taxon>Cucujiformia</taxon>
        <taxon>Tenebrionidae</taxon>
        <taxon>Zophobas</taxon>
    </lineage>
</organism>
<evidence type="ECO:0000313" key="3">
    <source>
        <dbReference type="Proteomes" id="UP001168821"/>
    </source>
</evidence>
<dbReference type="EMBL" id="JALNTZ010000004">
    <property type="protein sequence ID" value="KAJ3656168.1"/>
    <property type="molecule type" value="Genomic_DNA"/>
</dbReference>
<feature type="signal peptide" evidence="1">
    <location>
        <begin position="1"/>
        <end position="16"/>
    </location>
</feature>
<feature type="chain" id="PRO_5041383041" evidence="1">
    <location>
        <begin position="17"/>
        <end position="128"/>
    </location>
</feature>
<gene>
    <name evidence="2" type="ORF">Zmor_015265</name>
</gene>